<feature type="chain" id="PRO_5046251229" evidence="3">
    <location>
        <begin position="33"/>
        <end position="481"/>
    </location>
</feature>
<feature type="compositionally biased region" description="Polar residues" evidence="2">
    <location>
        <begin position="453"/>
        <end position="468"/>
    </location>
</feature>
<reference evidence="4 5" key="1">
    <citation type="submission" date="2023-02" db="EMBL/GenBank/DDBJ databases">
        <title>Genome sequence of Novosphingobium humi KACC 19094.</title>
        <authorList>
            <person name="Kim S."/>
            <person name="Heo J."/>
            <person name="Kwon S.-W."/>
        </authorList>
    </citation>
    <scope>NUCLEOTIDE SEQUENCE [LARGE SCALE GENOMIC DNA]</scope>
    <source>
        <strain evidence="4 5">KACC 19094</strain>
    </source>
</reference>
<dbReference type="Proteomes" id="UP001218231">
    <property type="component" value="Chromosome"/>
</dbReference>
<dbReference type="InterPro" id="IPR011990">
    <property type="entry name" value="TPR-like_helical_dom_sf"/>
</dbReference>
<keyword evidence="3" id="KW-0732">Signal</keyword>
<accession>A0ABY7TU08</accession>
<keyword evidence="1" id="KW-0802">TPR repeat</keyword>
<organism evidence="4 5">
    <name type="scientific">Novosphingobium humi</name>
    <dbReference type="NCBI Taxonomy" id="2282397"/>
    <lineage>
        <taxon>Bacteria</taxon>
        <taxon>Pseudomonadati</taxon>
        <taxon>Pseudomonadota</taxon>
        <taxon>Alphaproteobacteria</taxon>
        <taxon>Sphingomonadales</taxon>
        <taxon>Sphingomonadaceae</taxon>
        <taxon>Novosphingobium</taxon>
    </lineage>
</organism>
<dbReference type="RefSeq" id="WP_273617117.1">
    <property type="nucleotide sequence ID" value="NZ_CP117417.1"/>
</dbReference>
<proteinExistence type="predicted"/>
<evidence type="ECO:0000256" key="2">
    <source>
        <dbReference type="SAM" id="MobiDB-lite"/>
    </source>
</evidence>
<dbReference type="Gene3D" id="3.30.70.1070">
    <property type="entry name" value="Sporulation related repeat"/>
    <property type="match status" value="1"/>
</dbReference>
<dbReference type="Gene3D" id="1.25.40.10">
    <property type="entry name" value="Tetratricopeptide repeat domain"/>
    <property type="match status" value="1"/>
</dbReference>
<evidence type="ECO:0000256" key="1">
    <source>
        <dbReference type="PROSITE-ProRule" id="PRU00339"/>
    </source>
</evidence>
<protein>
    <submittedName>
        <fullName evidence="4">SPOR domain-containing protein</fullName>
    </submittedName>
</protein>
<dbReference type="EMBL" id="CP117417">
    <property type="protein sequence ID" value="WCT76711.1"/>
    <property type="molecule type" value="Genomic_DNA"/>
</dbReference>
<dbReference type="PROSITE" id="PS50005">
    <property type="entry name" value="TPR"/>
    <property type="match status" value="1"/>
</dbReference>
<dbReference type="SUPFAM" id="SSF48452">
    <property type="entry name" value="TPR-like"/>
    <property type="match status" value="1"/>
</dbReference>
<dbReference type="InterPro" id="IPR036680">
    <property type="entry name" value="SPOR-like_sf"/>
</dbReference>
<feature type="region of interest" description="Disordered" evidence="2">
    <location>
        <begin position="453"/>
        <end position="481"/>
    </location>
</feature>
<gene>
    <name evidence="4" type="ORF">PQ457_12325</name>
</gene>
<name>A0ABY7TU08_9SPHN</name>
<evidence type="ECO:0000313" key="4">
    <source>
        <dbReference type="EMBL" id="WCT76711.1"/>
    </source>
</evidence>
<evidence type="ECO:0000313" key="5">
    <source>
        <dbReference type="Proteomes" id="UP001218231"/>
    </source>
</evidence>
<dbReference type="InterPro" id="IPR019734">
    <property type="entry name" value="TPR_rpt"/>
</dbReference>
<keyword evidence="5" id="KW-1185">Reference proteome</keyword>
<dbReference type="Pfam" id="PF14559">
    <property type="entry name" value="TPR_19"/>
    <property type="match status" value="1"/>
</dbReference>
<evidence type="ECO:0000256" key="3">
    <source>
        <dbReference type="SAM" id="SignalP"/>
    </source>
</evidence>
<feature type="repeat" description="TPR" evidence="1">
    <location>
        <begin position="68"/>
        <end position="101"/>
    </location>
</feature>
<sequence length="481" mass="48922">MIARRSFSLNAALPLSLTLALMAAGAAQPAMARGKPKPKAVEAALAKGDGDKGVALAEASVAQSPREASLRAMLGRAYLKSGRFQSATTALSDAVTLGDTSGRTLLALALAQIGSGQNDAALATLESGNNVIPVADLGLALALAGEGDKGCVLLADALRAGDKSDKLRANLAYAYALAGRWAESRMIVAMDLPADKVDARMTEWAAAARPEAARQRVASLLGVELAPDAGQPMQLALNKSEAPAQMALAEPAPMAAPAVAAAAPVEAPINPAPASPAPVEATLADAAPATLIPVSESAPAGELPALAQSQPVAQTETFTPPAPVFHAIAMPAPAARPVAMAVHTPRARTKARHALSTDAVGGESHSPSGTHVVQLGAFLSEKNALRARKAFLSREKSFAAADVEVTTAMVENRQFWRVSVRGFNASAANSKCASIRRSGGACFAHAGNLPKTTPAQPVQNKASGNTQGAALAFASPKGRGR</sequence>
<feature type="signal peptide" evidence="3">
    <location>
        <begin position="1"/>
        <end position="32"/>
    </location>
</feature>